<organism evidence="4">
    <name type="scientific">marine sediment metagenome</name>
    <dbReference type="NCBI Taxonomy" id="412755"/>
    <lineage>
        <taxon>unclassified sequences</taxon>
        <taxon>metagenomes</taxon>
        <taxon>ecological metagenomes</taxon>
    </lineage>
</organism>
<evidence type="ECO:0000256" key="1">
    <source>
        <dbReference type="ARBA" id="ARBA00022630"/>
    </source>
</evidence>
<dbReference type="SUPFAM" id="SSF51905">
    <property type="entry name" value="FAD/NAD(P)-binding domain"/>
    <property type="match status" value="1"/>
</dbReference>
<dbReference type="Pfam" id="PF00890">
    <property type="entry name" value="FAD_binding_2"/>
    <property type="match status" value="1"/>
</dbReference>
<reference evidence="4" key="1">
    <citation type="journal article" date="2014" name="Front. Microbiol.">
        <title>High frequency of phylogenetically diverse reductive dehalogenase-homologous genes in deep subseafloor sedimentary metagenomes.</title>
        <authorList>
            <person name="Kawai M."/>
            <person name="Futagami T."/>
            <person name="Toyoda A."/>
            <person name="Takaki Y."/>
            <person name="Nishi S."/>
            <person name="Hori S."/>
            <person name="Arai W."/>
            <person name="Tsubouchi T."/>
            <person name="Morono Y."/>
            <person name="Uchiyama I."/>
            <person name="Ito T."/>
            <person name="Fujiyama A."/>
            <person name="Inagaki F."/>
            <person name="Takami H."/>
        </authorList>
    </citation>
    <scope>NUCLEOTIDE SEQUENCE</scope>
    <source>
        <strain evidence="4">Expedition CK06-06</strain>
    </source>
</reference>
<sequence length="124" mass="13004">FVLATGKYIGGGIAGDEKGLSETVFNLKPVTGDYHSAMEIVPSRFTSRLSISPTGQPIQSCGLSVDPRFRPVNEDGIEWAKNLFAAGAVLAGYNYSVEKSGLGVAATSGYSAAKNAIEFIKEVA</sequence>
<protein>
    <recommendedName>
        <fullName evidence="3">FAD-dependent oxidoreductase 2 FAD-binding domain-containing protein</fullName>
    </recommendedName>
</protein>
<comment type="caution">
    <text evidence="4">The sequence shown here is derived from an EMBL/GenBank/DDBJ whole genome shotgun (WGS) entry which is preliminary data.</text>
</comment>
<dbReference type="Gene3D" id="3.50.50.60">
    <property type="entry name" value="FAD/NAD(P)-binding domain"/>
    <property type="match status" value="1"/>
</dbReference>
<accession>X1EA97</accession>
<evidence type="ECO:0000259" key="3">
    <source>
        <dbReference type="Pfam" id="PF00890"/>
    </source>
</evidence>
<dbReference type="InterPro" id="IPR003953">
    <property type="entry name" value="FAD-dep_OxRdtase_2_FAD-bd"/>
</dbReference>
<dbReference type="EMBL" id="BART01033105">
    <property type="protein sequence ID" value="GAH17305.1"/>
    <property type="molecule type" value="Genomic_DNA"/>
</dbReference>
<feature type="non-terminal residue" evidence="4">
    <location>
        <position position="1"/>
    </location>
</feature>
<dbReference type="AlphaFoldDB" id="X1EA97"/>
<name>X1EA97_9ZZZZ</name>
<feature type="domain" description="FAD-dependent oxidoreductase 2 FAD-binding" evidence="3">
    <location>
        <begin position="55"/>
        <end position="103"/>
    </location>
</feature>
<keyword evidence="2" id="KW-0560">Oxidoreductase</keyword>
<dbReference type="InterPro" id="IPR036188">
    <property type="entry name" value="FAD/NAD-bd_sf"/>
</dbReference>
<evidence type="ECO:0000313" key="4">
    <source>
        <dbReference type="EMBL" id="GAH17305.1"/>
    </source>
</evidence>
<evidence type="ECO:0000256" key="2">
    <source>
        <dbReference type="ARBA" id="ARBA00023002"/>
    </source>
</evidence>
<keyword evidence="1" id="KW-0285">Flavoprotein</keyword>
<dbReference type="GO" id="GO:0016491">
    <property type="term" value="F:oxidoreductase activity"/>
    <property type="evidence" value="ECO:0007669"/>
    <property type="project" value="UniProtKB-KW"/>
</dbReference>
<gene>
    <name evidence="4" type="ORF">S01H4_57003</name>
</gene>
<proteinExistence type="predicted"/>